<feature type="region of interest" description="Disordered" evidence="17">
    <location>
        <begin position="684"/>
        <end position="707"/>
    </location>
</feature>
<feature type="non-terminal residue" evidence="18">
    <location>
        <position position="837"/>
    </location>
</feature>
<dbReference type="InterPro" id="IPR006802">
    <property type="entry name" value="Radial_spoke"/>
</dbReference>
<dbReference type="InterPro" id="IPR011989">
    <property type="entry name" value="ARM-like"/>
</dbReference>
<comment type="pathway">
    <text evidence="4">Protein modification; eIF5A hypusination.</text>
</comment>
<keyword evidence="14" id="KW-0386">Hypusine biosynthesis</keyword>
<evidence type="ECO:0000256" key="17">
    <source>
        <dbReference type="SAM" id="MobiDB-lite"/>
    </source>
</evidence>
<reference evidence="18" key="1">
    <citation type="journal article" date="2004" name="Nature">
        <title>Genome duplication in the teleost fish Tetraodon nigroviridis reveals the early vertebrate proto-karyotype.</title>
        <authorList>
            <person name="Jaillon O."/>
            <person name="Aury J.-M."/>
            <person name="Brunet F."/>
            <person name="Petit J.-L."/>
            <person name="Stange-Thomann N."/>
            <person name="Mauceli E."/>
            <person name="Bouneau L."/>
            <person name="Fischer C."/>
            <person name="Ozouf-Costaz C."/>
            <person name="Bernot A."/>
            <person name="Nicaud S."/>
            <person name="Jaffe D."/>
            <person name="Fisher S."/>
            <person name="Lutfalla G."/>
            <person name="Dossat C."/>
            <person name="Segurens B."/>
            <person name="Dasilva C."/>
            <person name="Salanoubat M."/>
            <person name="Levy M."/>
            <person name="Boudet N."/>
            <person name="Castellano S."/>
            <person name="Anthouard V."/>
            <person name="Jubin C."/>
            <person name="Castelli V."/>
            <person name="Katinka M."/>
            <person name="Vacherie B."/>
            <person name="Biemont C."/>
            <person name="Skalli Z."/>
            <person name="Cattolico L."/>
            <person name="Poulain J."/>
            <person name="De Berardinis V."/>
            <person name="Cruaud C."/>
            <person name="Duprat S."/>
            <person name="Brottier P."/>
            <person name="Coutanceau J.-P."/>
            <person name="Gouzy J."/>
            <person name="Parra G."/>
            <person name="Lardier G."/>
            <person name="Chapple C."/>
            <person name="McKernan K.J."/>
            <person name="McEwan P."/>
            <person name="Bosak S."/>
            <person name="Kellis M."/>
            <person name="Volff J.-N."/>
            <person name="Guigo R."/>
            <person name="Zody M.C."/>
            <person name="Mesirov J."/>
            <person name="Lindblad-Toh K."/>
            <person name="Birren B."/>
            <person name="Nusbaum C."/>
            <person name="Kahn D."/>
            <person name="Robinson-Rechavi M."/>
            <person name="Laudet V."/>
            <person name="Schachter V."/>
            <person name="Quetier F."/>
            <person name="Saurin W."/>
            <person name="Scarpelli C."/>
            <person name="Wincker P."/>
            <person name="Lander E.S."/>
            <person name="Weissenbach J."/>
            <person name="Roest Crollius H."/>
        </authorList>
    </citation>
    <scope>NUCLEOTIDE SEQUENCE [LARGE SCALE GENOMIC DNA]</scope>
</reference>
<keyword evidence="15" id="KW-0966">Cell projection</keyword>
<accession>Q4T8U1</accession>
<dbReference type="GO" id="GO:0046872">
    <property type="term" value="F:metal ion binding"/>
    <property type="evidence" value="ECO:0007669"/>
    <property type="project" value="UniProtKB-KW"/>
</dbReference>
<reference evidence="18" key="2">
    <citation type="submission" date="2004-02" db="EMBL/GenBank/DDBJ databases">
        <authorList>
            <consortium name="Genoscope"/>
            <consortium name="Whitehead Institute Centre for Genome Research"/>
        </authorList>
    </citation>
    <scope>NUCLEOTIDE SEQUENCE</scope>
</reference>
<evidence type="ECO:0000256" key="6">
    <source>
        <dbReference type="ARBA" id="ARBA00022490"/>
    </source>
</evidence>
<protein>
    <recommendedName>
        <fullName evidence="5">deoxyhypusine monooxygenase</fullName>
        <ecNumber evidence="5">1.14.99.29</ecNumber>
    </recommendedName>
</protein>
<comment type="subcellular location">
    <subcellularLocation>
        <location evidence="3">Cytoplasm</location>
        <location evidence="3">Cytoskeleton</location>
        <location evidence="3">Cilium axoneme</location>
    </subcellularLocation>
</comment>
<evidence type="ECO:0000256" key="15">
    <source>
        <dbReference type="ARBA" id="ARBA00023273"/>
    </source>
</evidence>
<dbReference type="InterPro" id="IPR027517">
    <property type="entry name" value="Deoxyhypusine_hydroxylase"/>
</dbReference>
<comment type="cofactor">
    <cofactor evidence="2">
        <name>Fe(2+)</name>
        <dbReference type="ChEBI" id="CHEBI:29033"/>
    </cofactor>
</comment>
<dbReference type="InterPro" id="IPR016024">
    <property type="entry name" value="ARM-type_fold"/>
</dbReference>
<feature type="region of interest" description="Disordered" evidence="17">
    <location>
        <begin position="549"/>
        <end position="594"/>
    </location>
</feature>
<dbReference type="GO" id="GO:0035082">
    <property type="term" value="P:axoneme assembly"/>
    <property type="evidence" value="ECO:0007669"/>
    <property type="project" value="TreeGrafter"/>
</dbReference>
<comment type="caution">
    <text evidence="18">The sequence shown here is derived from an EMBL/GenBank/DDBJ whole genome shotgun (WGS) entry which is preliminary data.</text>
</comment>
<evidence type="ECO:0000256" key="16">
    <source>
        <dbReference type="ARBA" id="ARBA00045876"/>
    </source>
</evidence>
<dbReference type="SUPFAM" id="SSF48371">
    <property type="entry name" value="ARM repeat"/>
    <property type="match status" value="1"/>
</dbReference>
<dbReference type="CDD" id="cd22963">
    <property type="entry name" value="DD_CrRSP4-like"/>
    <property type="match status" value="1"/>
</dbReference>
<proteinExistence type="inferred from homology"/>
<gene>
    <name evidence="18" type="ORF">GSTENG00005076001</name>
</gene>
<dbReference type="UniPathway" id="UPA00354"/>
<keyword evidence="6" id="KW-0963">Cytoplasm</keyword>
<dbReference type="AlphaFoldDB" id="Q4T8U1"/>
<evidence type="ECO:0000256" key="10">
    <source>
        <dbReference type="ARBA" id="ARBA00023004"/>
    </source>
</evidence>
<dbReference type="OrthoDB" id="421002at2759"/>
<keyword evidence="7" id="KW-0479">Metal-binding</keyword>
<keyword evidence="12" id="KW-0969">Cilium</keyword>
<dbReference type="PANTHER" id="PTHR13159:SF0">
    <property type="entry name" value="RADIAL SPOKE HEAD 6 HOMOLOG A"/>
    <property type="match status" value="1"/>
</dbReference>
<organism evidence="18">
    <name type="scientific">Tetraodon nigroviridis</name>
    <name type="common">Spotted green pufferfish</name>
    <name type="synonym">Chelonodon nigroviridis</name>
    <dbReference type="NCBI Taxonomy" id="99883"/>
    <lineage>
        <taxon>Eukaryota</taxon>
        <taxon>Metazoa</taxon>
        <taxon>Chordata</taxon>
        <taxon>Craniata</taxon>
        <taxon>Vertebrata</taxon>
        <taxon>Euteleostomi</taxon>
        <taxon>Actinopterygii</taxon>
        <taxon>Neopterygii</taxon>
        <taxon>Teleostei</taxon>
        <taxon>Neoteleostei</taxon>
        <taxon>Acanthomorphata</taxon>
        <taxon>Eupercaria</taxon>
        <taxon>Tetraodontiformes</taxon>
        <taxon>Tetradontoidea</taxon>
        <taxon>Tetraodontidae</taxon>
        <taxon>Tetraodon</taxon>
    </lineage>
</organism>
<sequence length="837" mass="93114">MASVDAVAAVGRVLVDPGCDLPRRFRALFTLKNLGGADAIEWIGRAFGDGSALLKHELAYCLGQMQDPRAIPTLTAVLRDTGQEPMVRHEAGKSPKKALGAIGDPAVLDLLKEYSQDPVVEVAETCQLALRRLEWLQASEKLPAEDGVEENPYCSVDPAPAAARRSVPELRLSLLDESLPLFERYRAMFALRNHGSEEAVRALGAGLQCSSALFRHEIAYVLGQMQHPAAVSDLCATLESCSENPMVRHEAAEALGAIGKQECLSVLQRYQQDGERVVKESCQVALDMLEYENSQQFQYADALLSCAEQSLLAGASAGLPPGGRFHLCPGHRRGASFRRQGPLQTFSRGRTRISCDQKMEAREQRTEDGDKMLRGASALKAFLKSSATPGGPNLYDHLTRLLTRVTDERPNNVMDVLEDMSLEIKQSYFFHDQRTMPNLLEATGAEELAEQHRLLFCQAEDQEEELVFVRLLTSELFLLREQVDSFPNLNEINFYMEQAGVGLGRMEMQRIFLALKQLAQSEQLLHCRLWGKILGRESNYIIAEAAYKEGEEDEDQRSGETAEEEEAAAEHPDNEEETERLPLSTYRPPPAVPKEDIGTGANRCVYYVCKEPGVTWSKLPSVSPAQIMAARQIRKYFTGRLDAPVVSYPPFPGNEANYLRAQVARISAGTHGRCKWANMAVKQSEGWNEEENDELEEELEEPEPEVGPPLLTPLSQDAEIFNTPPWTLKLSSSLTPDHAVAVLRSNIWPGAHAYACGKKFENMYVGWGLKYAGEGYSPPMPPPPQEEYPSGPEVTEALDPTVEEEVELRAALEEQEDSQEEVENSEEEDEDEDEEDY</sequence>
<feature type="compositionally biased region" description="Acidic residues" evidence="17">
    <location>
        <begin position="550"/>
        <end position="578"/>
    </location>
</feature>
<dbReference type="PANTHER" id="PTHR13159">
    <property type="entry name" value="RADIAL SPOKEHEAD-RELATED"/>
    <property type="match status" value="1"/>
</dbReference>
<evidence type="ECO:0000256" key="3">
    <source>
        <dbReference type="ARBA" id="ARBA00004430"/>
    </source>
</evidence>
<evidence type="ECO:0000256" key="9">
    <source>
        <dbReference type="ARBA" id="ARBA00023002"/>
    </source>
</evidence>
<dbReference type="GO" id="GO:0001534">
    <property type="term" value="C:radial spoke"/>
    <property type="evidence" value="ECO:0007669"/>
    <property type="project" value="InterPro"/>
</dbReference>
<dbReference type="GO" id="GO:0060294">
    <property type="term" value="P:cilium movement involved in cell motility"/>
    <property type="evidence" value="ECO:0007669"/>
    <property type="project" value="InterPro"/>
</dbReference>
<dbReference type="GO" id="GO:0019135">
    <property type="term" value="F:deoxyhypusine monooxygenase activity"/>
    <property type="evidence" value="ECO:0007669"/>
    <property type="project" value="UniProtKB-EC"/>
</dbReference>
<dbReference type="Gene3D" id="1.25.10.10">
    <property type="entry name" value="Leucine-rich Repeat Variant"/>
    <property type="match status" value="2"/>
</dbReference>
<feature type="compositionally biased region" description="Acidic residues" evidence="17">
    <location>
        <begin position="687"/>
        <end position="704"/>
    </location>
</feature>
<evidence type="ECO:0000256" key="11">
    <source>
        <dbReference type="ARBA" id="ARBA00023033"/>
    </source>
</evidence>
<dbReference type="EC" id="1.14.99.29" evidence="5"/>
<evidence type="ECO:0000313" key="18">
    <source>
        <dbReference type="EMBL" id="CAF90691.1"/>
    </source>
</evidence>
<evidence type="ECO:0000256" key="5">
    <source>
        <dbReference type="ARBA" id="ARBA00012606"/>
    </source>
</evidence>
<comment type="function">
    <text evidence="16">Catalyzes the hydroxylation of the N(6)-(4-aminobutyl)-L-lysine intermediate produced by deoxyhypusine synthase/DHPS on a critical lysine of the eukaryotic translation initiation factor 5A/eIF-5A. This is the second step of the post-translational modification of that lysine into an unusual amino acid residue named hypusine. Hypusination is unique to mature eIF-5A factor and is essential for its function.</text>
</comment>
<evidence type="ECO:0000256" key="13">
    <source>
        <dbReference type="ARBA" id="ARBA00023212"/>
    </source>
</evidence>
<keyword evidence="8" id="KW-0677">Repeat</keyword>
<evidence type="ECO:0000256" key="2">
    <source>
        <dbReference type="ARBA" id="ARBA00001954"/>
    </source>
</evidence>
<keyword evidence="9" id="KW-0560">Oxidoreductase</keyword>
<feature type="compositionally biased region" description="Acidic residues" evidence="17">
    <location>
        <begin position="813"/>
        <end position="837"/>
    </location>
</feature>
<comment type="catalytic activity">
    <reaction evidence="1">
        <text>[eIF5A protein]-deoxyhypusine + AH2 + O2 = [eIF5A protein]-hypusine + A + H2O</text>
        <dbReference type="Rhea" id="RHEA:14101"/>
        <dbReference type="Rhea" id="RHEA-COMP:10144"/>
        <dbReference type="Rhea" id="RHEA-COMP:12592"/>
        <dbReference type="ChEBI" id="CHEBI:13193"/>
        <dbReference type="ChEBI" id="CHEBI:15377"/>
        <dbReference type="ChEBI" id="CHEBI:15379"/>
        <dbReference type="ChEBI" id="CHEBI:17499"/>
        <dbReference type="ChEBI" id="CHEBI:82657"/>
        <dbReference type="ChEBI" id="CHEBI:91175"/>
        <dbReference type="EC" id="1.14.99.29"/>
    </reaction>
</comment>
<dbReference type="KEGG" id="tng:GSTEN00005076G001"/>
<name>Q4T8U1_TETNG</name>
<evidence type="ECO:0000256" key="8">
    <source>
        <dbReference type="ARBA" id="ARBA00022737"/>
    </source>
</evidence>
<evidence type="ECO:0000256" key="1">
    <source>
        <dbReference type="ARBA" id="ARBA00000068"/>
    </source>
</evidence>
<keyword evidence="10" id="KW-0408">Iron</keyword>
<dbReference type="EMBL" id="CAAE01007728">
    <property type="protein sequence ID" value="CAF90691.1"/>
    <property type="molecule type" value="Genomic_DNA"/>
</dbReference>
<evidence type="ECO:0000256" key="12">
    <source>
        <dbReference type="ARBA" id="ARBA00023069"/>
    </source>
</evidence>
<evidence type="ECO:0000256" key="4">
    <source>
        <dbReference type="ARBA" id="ARBA00005041"/>
    </source>
</evidence>
<evidence type="ECO:0000256" key="7">
    <source>
        <dbReference type="ARBA" id="ARBA00022723"/>
    </source>
</evidence>
<keyword evidence="11" id="KW-0503">Monooxygenase</keyword>
<keyword evidence="13" id="KW-0206">Cytoskeleton</keyword>
<dbReference type="HAMAP" id="MF_03101">
    <property type="entry name" value="Deoxyhypusine_hydroxylase"/>
    <property type="match status" value="1"/>
</dbReference>
<evidence type="ECO:0000256" key="14">
    <source>
        <dbReference type="ARBA" id="ARBA00023256"/>
    </source>
</evidence>
<dbReference type="FunFam" id="1.25.10.10:FF:000099">
    <property type="entry name" value="Deoxyhypusine hydroxylase"/>
    <property type="match status" value="1"/>
</dbReference>
<dbReference type="Pfam" id="PF13646">
    <property type="entry name" value="HEAT_2"/>
    <property type="match status" value="2"/>
</dbReference>
<dbReference type="SMART" id="SM00567">
    <property type="entry name" value="EZ_HEAT"/>
    <property type="match status" value="6"/>
</dbReference>
<dbReference type="InterPro" id="IPR004155">
    <property type="entry name" value="PBS_lyase_HEAT"/>
</dbReference>
<dbReference type="Pfam" id="PF04712">
    <property type="entry name" value="Radial_spoke"/>
    <property type="match status" value="1"/>
</dbReference>
<feature type="region of interest" description="Disordered" evidence="17">
    <location>
        <begin position="778"/>
        <end position="837"/>
    </location>
</feature>